<comment type="caution">
    <text evidence="2">The sequence shown here is derived from an EMBL/GenBank/DDBJ whole genome shotgun (WGS) entry which is preliminary data.</text>
</comment>
<dbReference type="EMBL" id="CAJHNH020000347">
    <property type="protein sequence ID" value="CAG5117102.1"/>
    <property type="molecule type" value="Genomic_DNA"/>
</dbReference>
<accession>A0A8S3YNH7</accession>
<keyword evidence="1" id="KW-0472">Membrane</keyword>
<organism evidence="2 3">
    <name type="scientific">Candidula unifasciata</name>
    <dbReference type="NCBI Taxonomy" id="100452"/>
    <lineage>
        <taxon>Eukaryota</taxon>
        <taxon>Metazoa</taxon>
        <taxon>Spiralia</taxon>
        <taxon>Lophotrochozoa</taxon>
        <taxon>Mollusca</taxon>
        <taxon>Gastropoda</taxon>
        <taxon>Heterobranchia</taxon>
        <taxon>Euthyneura</taxon>
        <taxon>Panpulmonata</taxon>
        <taxon>Eupulmonata</taxon>
        <taxon>Stylommatophora</taxon>
        <taxon>Helicina</taxon>
        <taxon>Helicoidea</taxon>
        <taxon>Geomitridae</taxon>
        <taxon>Candidula</taxon>
    </lineage>
</organism>
<protein>
    <submittedName>
        <fullName evidence="2">Uncharacterized protein</fullName>
    </submittedName>
</protein>
<evidence type="ECO:0000256" key="1">
    <source>
        <dbReference type="SAM" id="Phobius"/>
    </source>
</evidence>
<evidence type="ECO:0000313" key="3">
    <source>
        <dbReference type="Proteomes" id="UP000678393"/>
    </source>
</evidence>
<proteinExistence type="predicted"/>
<gene>
    <name evidence="2" type="ORF">CUNI_LOCUS2660</name>
</gene>
<feature type="transmembrane region" description="Helical" evidence="1">
    <location>
        <begin position="67"/>
        <end position="92"/>
    </location>
</feature>
<keyword evidence="3" id="KW-1185">Reference proteome</keyword>
<evidence type="ECO:0000313" key="2">
    <source>
        <dbReference type="EMBL" id="CAG5117102.1"/>
    </source>
</evidence>
<dbReference type="Proteomes" id="UP000678393">
    <property type="component" value="Unassembled WGS sequence"/>
</dbReference>
<keyword evidence="1" id="KW-1133">Transmembrane helix</keyword>
<reference evidence="2" key="1">
    <citation type="submission" date="2021-04" db="EMBL/GenBank/DDBJ databases">
        <authorList>
            <consortium name="Molecular Ecology Group"/>
        </authorList>
    </citation>
    <scope>NUCLEOTIDE SEQUENCE</scope>
</reference>
<dbReference type="AlphaFoldDB" id="A0A8S3YNH7"/>
<sequence>MAETSGLSIIGKIVAFIVSFIYRLTVQLAVEFLKFFILLAILLPTFCVFGLGYVSFVTWTYVTYNSLPAAICALGLGALMFVLTAMAIQYLVKDVLCLTDQPLSQLAVIYVSSLFRKKTTRLGKDDINKDTPQQNISVTHGHEVQQVRMHIPTTPTPPFFFHVGSGTSFFVRRRSDPFFTSCSLILPLQMSERKKNYITIFLGVLVVHGPVAQSV</sequence>
<keyword evidence="1" id="KW-0812">Transmembrane</keyword>
<feature type="transmembrane region" description="Helical" evidence="1">
    <location>
        <begin position="6"/>
        <end position="24"/>
    </location>
</feature>
<feature type="transmembrane region" description="Helical" evidence="1">
    <location>
        <begin position="36"/>
        <end position="61"/>
    </location>
</feature>
<name>A0A8S3YNH7_9EUPU</name>